<feature type="transmembrane region" description="Helical" evidence="2">
    <location>
        <begin position="161"/>
        <end position="186"/>
    </location>
</feature>
<dbReference type="AlphaFoldDB" id="A0A1G2DX87"/>
<dbReference type="Proteomes" id="UP000176752">
    <property type="component" value="Unassembled WGS sequence"/>
</dbReference>
<keyword evidence="2" id="KW-0472">Membrane</keyword>
<organism evidence="3 4">
    <name type="scientific">Candidatus Nealsonbacteria bacterium RBG_13_36_15</name>
    <dbReference type="NCBI Taxonomy" id="1801660"/>
    <lineage>
        <taxon>Bacteria</taxon>
        <taxon>Candidatus Nealsoniibacteriota</taxon>
    </lineage>
</organism>
<feature type="transmembrane region" description="Helical" evidence="2">
    <location>
        <begin position="47"/>
        <end position="66"/>
    </location>
</feature>
<evidence type="ECO:0000256" key="2">
    <source>
        <dbReference type="SAM" id="Phobius"/>
    </source>
</evidence>
<evidence type="ECO:0000313" key="4">
    <source>
        <dbReference type="Proteomes" id="UP000176752"/>
    </source>
</evidence>
<dbReference type="STRING" id="1801660.A2Z78_00500"/>
<keyword evidence="1" id="KW-0175">Coiled coil</keyword>
<feature type="transmembrane region" description="Helical" evidence="2">
    <location>
        <begin position="122"/>
        <end position="141"/>
    </location>
</feature>
<protein>
    <submittedName>
        <fullName evidence="3">Uncharacterized protein</fullName>
    </submittedName>
</protein>
<evidence type="ECO:0000313" key="3">
    <source>
        <dbReference type="EMBL" id="OGZ17620.1"/>
    </source>
</evidence>
<accession>A0A1G2DX87</accession>
<reference evidence="3 4" key="1">
    <citation type="journal article" date="2016" name="Nat. Commun.">
        <title>Thousands of microbial genomes shed light on interconnected biogeochemical processes in an aquifer system.</title>
        <authorList>
            <person name="Anantharaman K."/>
            <person name="Brown C.T."/>
            <person name="Hug L.A."/>
            <person name="Sharon I."/>
            <person name="Castelle C.J."/>
            <person name="Probst A.J."/>
            <person name="Thomas B.C."/>
            <person name="Singh A."/>
            <person name="Wilkins M.J."/>
            <person name="Karaoz U."/>
            <person name="Brodie E.L."/>
            <person name="Williams K.H."/>
            <person name="Hubbard S.S."/>
            <person name="Banfield J.F."/>
        </authorList>
    </citation>
    <scope>NUCLEOTIDE SEQUENCE [LARGE SCALE GENOMIC DNA]</scope>
</reference>
<name>A0A1G2DX87_9BACT</name>
<keyword evidence="2" id="KW-1133">Transmembrane helix</keyword>
<keyword evidence="2" id="KW-0812">Transmembrane</keyword>
<evidence type="ECO:0000256" key="1">
    <source>
        <dbReference type="SAM" id="Coils"/>
    </source>
</evidence>
<feature type="coiled-coil region" evidence="1">
    <location>
        <begin position="218"/>
        <end position="287"/>
    </location>
</feature>
<feature type="transmembrane region" description="Helical" evidence="2">
    <location>
        <begin position="86"/>
        <end position="115"/>
    </location>
</feature>
<dbReference type="EMBL" id="MHLV01000019">
    <property type="protein sequence ID" value="OGZ17620.1"/>
    <property type="molecule type" value="Genomic_DNA"/>
</dbReference>
<sequence length="288" mass="34010">MKNPSLETSETMDRLHTFIDRTVPIKIGYLLFIVFLKDVVSYPVPNIVTVIVSIMILSATILAFYFEKYPLSTKTIINTFFFYTLFDLLLLTIVIHFLAGIEFIYYVFYIILGFAFFSQRQAIFLTFWTILLFVGLIYLKYFQIISDIHLIPLQAQGLHDFLFVFTTTTLYVLSLCFLGFLSFGFYQTMIKRINLLQKTQIILEIEKGSLEIRVRARKRELGLERKNLEKRINERKKELEEENQKLEGRIEELTKFQKVTLGRELKMKELKKKMIQLKAELKSKKSNL</sequence>
<proteinExistence type="predicted"/>
<comment type="caution">
    <text evidence="3">The sequence shown here is derived from an EMBL/GenBank/DDBJ whole genome shotgun (WGS) entry which is preliminary data.</text>
</comment>
<gene>
    <name evidence="3" type="ORF">A2Z78_00500</name>
</gene>